<evidence type="ECO:0000313" key="8">
    <source>
        <dbReference type="EMBL" id="SMG27270.1"/>
    </source>
</evidence>
<dbReference type="FunFam" id="3.40.30.10:FF:000015">
    <property type="entry name" value="NADH-quinone oxidoreductase subunit E"/>
    <property type="match status" value="1"/>
</dbReference>
<dbReference type="PANTHER" id="PTHR43342:SF1">
    <property type="entry name" value="BIFURCATING [FEFE] HYDROGENASE GAMMA SUBUNIT"/>
    <property type="match status" value="1"/>
</dbReference>
<evidence type="ECO:0000256" key="2">
    <source>
        <dbReference type="ARBA" id="ARBA00022714"/>
    </source>
</evidence>
<dbReference type="InterPro" id="IPR042128">
    <property type="entry name" value="NuoE_dom"/>
</dbReference>
<gene>
    <name evidence="8" type="ORF">SAMN06275492_11239</name>
</gene>
<evidence type="ECO:0000256" key="4">
    <source>
        <dbReference type="ARBA" id="ARBA00023004"/>
    </source>
</evidence>
<proteinExistence type="inferred from homology"/>
<dbReference type="OrthoDB" id="9807941at2"/>
<dbReference type="Gene3D" id="3.40.30.10">
    <property type="entry name" value="Glutaredoxin"/>
    <property type="match status" value="1"/>
</dbReference>
<dbReference type="PIRSF" id="PIRSF000216">
    <property type="entry name" value="NADH_DH_24kDa"/>
    <property type="match status" value="1"/>
</dbReference>
<dbReference type="FunFam" id="1.10.10.1590:FF:000001">
    <property type="entry name" value="NADH-quinone oxidoreductase subunit E"/>
    <property type="match status" value="1"/>
</dbReference>
<comment type="cofactor">
    <cofactor evidence="7">
        <name>[2Fe-2S] cluster</name>
        <dbReference type="ChEBI" id="CHEBI:190135"/>
    </cofactor>
    <text evidence="7">Binds 1 [2Fe-2S] cluster.</text>
</comment>
<keyword evidence="5 7" id="KW-0411">Iron-sulfur</keyword>
<dbReference type="SUPFAM" id="SSF52833">
    <property type="entry name" value="Thioredoxin-like"/>
    <property type="match status" value="1"/>
</dbReference>
<feature type="binding site" evidence="7">
    <location>
        <position position="131"/>
    </location>
    <ligand>
        <name>[2Fe-2S] cluster</name>
        <dbReference type="ChEBI" id="CHEBI:190135"/>
    </ligand>
</feature>
<dbReference type="InterPro" id="IPR028431">
    <property type="entry name" value="NADP_DH_HndA-like"/>
</dbReference>
<evidence type="ECO:0000256" key="7">
    <source>
        <dbReference type="PIRSR" id="PIRSR000216-1"/>
    </source>
</evidence>
<dbReference type="InterPro" id="IPR002023">
    <property type="entry name" value="NuoE-like"/>
</dbReference>
<dbReference type="Pfam" id="PF01257">
    <property type="entry name" value="2Fe-2S_thioredx"/>
    <property type="match status" value="1"/>
</dbReference>
<evidence type="ECO:0000313" key="9">
    <source>
        <dbReference type="Proteomes" id="UP000193355"/>
    </source>
</evidence>
<keyword evidence="9" id="KW-1185">Reference proteome</keyword>
<dbReference type="InterPro" id="IPR041921">
    <property type="entry name" value="NuoE_N"/>
</dbReference>
<dbReference type="PROSITE" id="PS01099">
    <property type="entry name" value="COMPLEX1_24K"/>
    <property type="match status" value="1"/>
</dbReference>
<dbReference type="PANTHER" id="PTHR43342">
    <property type="entry name" value="NADH-QUINONE OXIDOREDUCTASE, E SUBUNIT"/>
    <property type="match status" value="1"/>
</dbReference>
<feature type="binding site" evidence="7">
    <location>
        <position position="91"/>
    </location>
    <ligand>
        <name>[2Fe-2S] cluster</name>
        <dbReference type="ChEBI" id="CHEBI:190135"/>
    </ligand>
</feature>
<dbReference type="Proteomes" id="UP000193355">
    <property type="component" value="Unassembled WGS sequence"/>
</dbReference>
<dbReference type="GO" id="GO:0016491">
    <property type="term" value="F:oxidoreductase activity"/>
    <property type="evidence" value="ECO:0007669"/>
    <property type="project" value="InterPro"/>
</dbReference>
<keyword evidence="2 7" id="KW-0001">2Fe-2S</keyword>
<feature type="binding site" evidence="7">
    <location>
        <position position="127"/>
    </location>
    <ligand>
        <name>[2Fe-2S] cluster</name>
        <dbReference type="ChEBI" id="CHEBI:190135"/>
    </ligand>
</feature>
<dbReference type="InterPro" id="IPR036249">
    <property type="entry name" value="Thioredoxin-like_sf"/>
</dbReference>
<sequence>MSSITAVESNELSQRLDPIVDSYRGKKGITIPLLADVQKEFGYVAQEAVEYVSKRLDISASEMFGVATFYAMFRLQPEGKYVIRICRGTACHVQGSAGVAEEISRHLGIKEGETTEDGMFTIQHVACLGCCSLAPVIMVGEDVHGLLTPPKSVEVIDQYRSKG</sequence>
<comment type="cofactor">
    <cofactor evidence="6">
        <name>[2Fe-2S] cluster</name>
        <dbReference type="ChEBI" id="CHEBI:190135"/>
    </cofactor>
</comment>
<evidence type="ECO:0000256" key="6">
    <source>
        <dbReference type="ARBA" id="ARBA00034078"/>
    </source>
</evidence>
<evidence type="ECO:0000256" key="1">
    <source>
        <dbReference type="ARBA" id="ARBA00010643"/>
    </source>
</evidence>
<keyword evidence="4 7" id="KW-0408">Iron</keyword>
<name>A0A1X7JHQ6_9BACT</name>
<reference evidence="9" key="1">
    <citation type="submission" date="2017-04" db="EMBL/GenBank/DDBJ databases">
        <authorList>
            <person name="Varghese N."/>
            <person name="Submissions S."/>
        </authorList>
    </citation>
    <scope>NUCLEOTIDE SEQUENCE [LARGE SCALE GENOMIC DNA]</scope>
    <source>
        <strain evidence="9">USBA 82</strain>
    </source>
</reference>
<accession>A0A1X7JHQ6</accession>
<comment type="similarity">
    <text evidence="1">Belongs to the complex I 24 kDa subunit family.</text>
</comment>
<feature type="binding site" evidence="7">
    <location>
        <position position="86"/>
    </location>
    <ligand>
        <name>[2Fe-2S] cluster</name>
        <dbReference type="ChEBI" id="CHEBI:190135"/>
    </ligand>
</feature>
<evidence type="ECO:0000256" key="5">
    <source>
        <dbReference type="ARBA" id="ARBA00023014"/>
    </source>
</evidence>
<dbReference type="GO" id="GO:0051537">
    <property type="term" value="F:2 iron, 2 sulfur cluster binding"/>
    <property type="evidence" value="ECO:0007669"/>
    <property type="project" value="UniProtKB-KW"/>
</dbReference>
<dbReference type="CDD" id="cd03064">
    <property type="entry name" value="TRX_Fd_NuoE"/>
    <property type="match status" value="1"/>
</dbReference>
<protein>
    <submittedName>
        <fullName evidence="8">NADH dehydrogenase subunit E</fullName>
    </submittedName>
</protein>
<organism evidence="8 9">
    <name type="scientific">Dethiosulfovibrio salsuginis</name>
    <dbReference type="NCBI Taxonomy" id="561720"/>
    <lineage>
        <taxon>Bacteria</taxon>
        <taxon>Thermotogati</taxon>
        <taxon>Synergistota</taxon>
        <taxon>Synergistia</taxon>
        <taxon>Synergistales</taxon>
        <taxon>Dethiosulfovibrionaceae</taxon>
        <taxon>Dethiosulfovibrio</taxon>
    </lineage>
</organism>
<dbReference type="EMBL" id="FXBB01000012">
    <property type="protein sequence ID" value="SMG27270.1"/>
    <property type="molecule type" value="Genomic_DNA"/>
</dbReference>
<dbReference type="AlphaFoldDB" id="A0A1X7JHQ6"/>
<keyword evidence="3 7" id="KW-0479">Metal-binding</keyword>
<dbReference type="Gene3D" id="1.10.10.1590">
    <property type="entry name" value="NADH-quinone oxidoreductase subunit E"/>
    <property type="match status" value="1"/>
</dbReference>
<dbReference type="RefSeq" id="WP_085544441.1">
    <property type="nucleotide sequence ID" value="NZ_FXBB01000012.1"/>
</dbReference>
<dbReference type="GO" id="GO:0046872">
    <property type="term" value="F:metal ion binding"/>
    <property type="evidence" value="ECO:0007669"/>
    <property type="project" value="UniProtKB-KW"/>
</dbReference>
<dbReference type="STRING" id="561720.SAMN06275492_11239"/>
<dbReference type="NCBIfam" id="NF005722">
    <property type="entry name" value="PRK07539.1-2"/>
    <property type="match status" value="1"/>
</dbReference>
<evidence type="ECO:0000256" key="3">
    <source>
        <dbReference type="ARBA" id="ARBA00022723"/>
    </source>
</evidence>